<evidence type="ECO:0000313" key="2">
    <source>
        <dbReference type="EMBL" id="KFM98621.1"/>
    </source>
</evidence>
<keyword evidence="5" id="KW-1185">Reference proteome</keyword>
<dbReference type="PANTHER" id="PTHR41309:SF2">
    <property type="entry name" value="MEMBRANE PROTEIN"/>
    <property type="match status" value="1"/>
</dbReference>
<feature type="transmembrane region" description="Helical" evidence="1">
    <location>
        <begin position="34"/>
        <end position="55"/>
    </location>
</feature>
<dbReference type="EMBL" id="QVOD01000008">
    <property type="protein sequence ID" value="RFT67258.1"/>
    <property type="molecule type" value="Genomic_DNA"/>
</dbReference>
<gene>
    <name evidence="3" type="ORF">D0U04_09105</name>
    <name evidence="2" type="ORF">DJ93_1249</name>
</gene>
<dbReference type="EMBL" id="JMQC01000008">
    <property type="protein sequence ID" value="KFM98621.1"/>
    <property type="molecule type" value="Genomic_DNA"/>
</dbReference>
<dbReference type="Pfam" id="PF13346">
    <property type="entry name" value="ABC2_membrane_5"/>
    <property type="match status" value="1"/>
</dbReference>
<name>A0A090YKA3_9BACI</name>
<comment type="caution">
    <text evidence="2">The sequence shown here is derived from an EMBL/GenBank/DDBJ whole genome shotgun (WGS) entry which is preliminary data.</text>
</comment>
<feature type="transmembrane region" description="Helical" evidence="1">
    <location>
        <begin position="180"/>
        <end position="202"/>
    </location>
</feature>
<dbReference type="AlphaFoldDB" id="A0A090YKA3"/>
<evidence type="ECO:0000313" key="3">
    <source>
        <dbReference type="EMBL" id="RFT67258.1"/>
    </source>
</evidence>
<dbReference type="STRING" id="1405.B7492_22365"/>
<evidence type="ECO:0000256" key="1">
    <source>
        <dbReference type="SAM" id="Phobius"/>
    </source>
</evidence>
<proteinExistence type="predicted"/>
<sequence length="210" mass="23365">MQQLILKEFFLLKKMFPFYFLIPILSIFKNSIEPMGIAIALFITCSTIIYISFYYDEKSKAEKVLVSLPITRKEIIIAKYISSTLFIMAGLSATFIVVILGNILLDRDIVMPGYAVFSAIVATLIYCVVTIPTNYIGGYKAISVLNVIMLFPLMGMIGLMCNIFGDKTIMLKVLHSQEATLAMGVLGIGVLVSIVISIFLSLKMFQEAEL</sequence>
<reference evidence="3 5" key="2">
    <citation type="submission" date="2018-08" db="EMBL/GenBank/DDBJ databases">
        <title>Bacillus clarus sp. nov. strain PS00077A.</title>
        <authorList>
            <person name="Mendez Acevedo M."/>
            <person name="Carroll L."/>
            <person name="Mukherjee M."/>
            <person name="Wiedmann M."/>
            <person name="Kovac J."/>
        </authorList>
    </citation>
    <scope>NUCLEOTIDE SEQUENCE [LARGE SCALE GENOMIC DNA]</scope>
    <source>
        <strain evidence="3 5">PS00077A</strain>
    </source>
</reference>
<feature type="transmembrane region" description="Helical" evidence="1">
    <location>
        <begin position="109"/>
        <end position="129"/>
    </location>
</feature>
<feature type="transmembrane region" description="Helical" evidence="1">
    <location>
        <begin position="9"/>
        <end position="28"/>
    </location>
</feature>
<dbReference type="InterPro" id="IPR025699">
    <property type="entry name" value="ABC2_memb-like"/>
</dbReference>
<feature type="transmembrane region" description="Helical" evidence="1">
    <location>
        <begin position="141"/>
        <end position="160"/>
    </location>
</feature>
<dbReference type="Proteomes" id="UP000264294">
    <property type="component" value="Unassembled WGS sequence"/>
</dbReference>
<feature type="transmembrane region" description="Helical" evidence="1">
    <location>
        <begin position="76"/>
        <end position="103"/>
    </location>
</feature>
<dbReference type="RefSeq" id="WP_042979854.1">
    <property type="nucleotide sequence ID" value="NZ_JMQC01000008.1"/>
</dbReference>
<dbReference type="PATRIC" id="fig|1405.8.peg.1431"/>
<reference evidence="2 4" key="1">
    <citation type="submission" date="2014-04" db="EMBL/GenBank/DDBJ databases">
        <authorList>
            <person name="Bishop-Lilly K.A."/>
            <person name="Broomall S.M."/>
            <person name="Chain P.S."/>
            <person name="Chertkov O."/>
            <person name="Coyne S.R."/>
            <person name="Daligault H.E."/>
            <person name="Davenport K.W."/>
            <person name="Erkkila T."/>
            <person name="Frey K.G."/>
            <person name="Gibbons H.S."/>
            <person name="Gu W."/>
            <person name="Jaissle J."/>
            <person name="Johnson S.L."/>
            <person name="Koroleva G.I."/>
            <person name="Ladner J.T."/>
            <person name="Lo C.-C."/>
            <person name="Minogue T.D."/>
            <person name="Munk C."/>
            <person name="Palacios G.F."/>
            <person name="Redden C.L."/>
            <person name="Rosenzweig C.N."/>
            <person name="Scholz M.B."/>
            <person name="Teshima H."/>
            <person name="Xu Y."/>
        </authorList>
    </citation>
    <scope>NUCLEOTIDE SEQUENCE [LARGE SCALE GENOMIC DNA]</scope>
    <source>
        <strain evidence="2 4">BHP</strain>
    </source>
</reference>
<evidence type="ECO:0000313" key="4">
    <source>
        <dbReference type="Proteomes" id="UP000029389"/>
    </source>
</evidence>
<keyword evidence="1" id="KW-0472">Membrane</keyword>
<organism evidence="2 4">
    <name type="scientific">Bacillus clarus</name>
    <dbReference type="NCBI Taxonomy" id="2338372"/>
    <lineage>
        <taxon>Bacteria</taxon>
        <taxon>Bacillati</taxon>
        <taxon>Bacillota</taxon>
        <taxon>Bacilli</taxon>
        <taxon>Bacillales</taxon>
        <taxon>Bacillaceae</taxon>
        <taxon>Bacillus</taxon>
        <taxon>Bacillus cereus group</taxon>
    </lineage>
</organism>
<keyword evidence="1" id="KW-1133">Transmembrane helix</keyword>
<accession>A0A090YKA3</accession>
<keyword evidence="1" id="KW-0812">Transmembrane</keyword>
<dbReference type="PANTHER" id="PTHR41309">
    <property type="entry name" value="MEMBRANE PROTEIN-RELATED"/>
    <property type="match status" value="1"/>
</dbReference>
<dbReference type="Proteomes" id="UP000029389">
    <property type="component" value="Unassembled WGS sequence"/>
</dbReference>
<evidence type="ECO:0000313" key="5">
    <source>
        <dbReference type="Proteomes" id="UP000264294"/>
    </source>
</evidence>
<protein>
    <submittedName>
        <fullName evidence="2">ABC-2 transporter family protein</fullName>
    </submittedName>
    <submittedName>
        <fullName evidence="3">ABC-2 transporter permease</fullName>
    </submittedName>
</protein>